<keyword evidence="1" id="KW-1133">Transmembrane helix</keyword>
<evidence type="ECO:0000313" key="2">
    <source>
        <dbReference type="EMBL" id="MEQ2286168.1"/>
    </source>
</evidence>
<comment type="caution">
    <text evidence="2">The sequence shown here is derived from an EMBL/GenBank/DDBJ whole genome shotgun (WGS) entry which is preliminary data.</text>
</comment>
<evidence type="ECO:0000313" key="3">
    <source>
        <dbReference type="Proteomes" id="UP001469553"/>
    </source>
</evidence>
<name>A0ABV0XXD0_9TELE</name>
<keyword evidence="1" id="KW-0472">Membrane</keyword>
<dbReference type="Proteomes" id="UP001469553">
    <property type="component" value="Unassembled WGS sequence"/>
</dbReference>
<organism evidence="2 3">
    <name type="scientific">Ameca splendens</name>
    <dbReference type="NCBI Taxonomy" id="208324"/>
    <lineage>
        <taxon>Eukaryota</taxon>
        <taxon>Metazoa</taxon>
        <taxon>Chordata</taxon>
        <taxon>Craniata</taxon>
        <taxon>Vertebrata</taxon>
        <taxon>Euteleostomi</taxon>
        <taxon>Actinopterygii</taxon>
        <taxon>Neopterygii</taxon>
        <taxon>Teleostei</taxon>
        <taxon>Neoteleostei</taxon>
        <taxon>Acanthomorphata</taxon>
        <taxon>Ovalentaria</taxon>
        <taxon>Atherinomorphae</taxon>
        <taxon>Cyprinodontiformes</taxon>
        <taxon>Goodeidae</taxon>
        <taxon>Ameca</taxon>
    </lineage>
</organism>
<dbReference type="EMBL" id="JAHRIP010017679">
    <property type="protein sequence ID" value="MEQ2286168.1"/>
    <property type="molecule type" value="Genomic_DNA"/>
</dbReference>
<keyword evidence="1" id="KW-0812">Transmembrane</keyword>
<accession>A0ABV0XXD0</accession>
<gene>
    <name evidence="2" type="ORF">AMECASPLE_039433</name>
</gene>
<evidence type="ECO:0000256" key="1">
    <source>
        <dbReference type="SAM" id="Phobius"/>
    </source>
</evidence>
<feature type="transmembrane region" description="Helical" evidence="1">
    <location>
        <begin position="50"/>
        <end position="75"/>
    </location>
</feature>
<protein>
    <submittedName>
        <fullName evidence="2">Uncharacterized protein</fullName>
    </submittedName>
</protein>
<proteinExistence type="predicted"/>
<sequence length="76" mass="9096">MARLLQVTDISNGCQIPTPSQSHDATVKLKKYQHHRGWRPWRRTQTLRNFCWIIFLIDSVIVWSTFLNVCPWIWIS</sequence>
<keyword evidence="3" id="KW-1185">Reference proteome</keyword>
<reference evidence="2 3" key="1">
    <citation type="submission" date="2021-06" db="EMBL/GenBank/DDBJ databases">
        <authorList>
            <person name="Palmer J.M."/>
        </authorList>
    </citation>
    <scope>NUCLEOTIDE SEQUENCE [LARGE SCALE GENOMIC DNA]</scope>
    <source>
        <strain evidence="2 3">AS_MEX2019</strain>
        <tissue evidence="2">Muscle</tissue>
    </source>
</reference>